<dbReference type="EMBL" id="OV651821">
    <property type="protein sequence ID" value="CAH1115600.1"/>
    <property type="molecule type" value="Genomic_DNA"/>
</dbReference>
<gene>
    <name evidence="1" type="ORF">PSYICH_LOCUS15685</name>
</gene>
<dbReference type="OrthoDB" id="445936at2759"/>
<protein>
    <submittedName>
        <fullName evidence="1">Uncharacterized protein</fullName>
    </submittedName>
</protein>
<evidence type="ECO:0000313" key="2">
    <source>
        <dbReference type="Proteomes" id="UP001153636"/>
    </source>
</evidence>
<evidence type="ECO:0000313" key="1">
    <source>
        <dbReference type="EMBL" id="CAH1115600.1"/>
    </source>
</evidence>
<dbReference type="AlphaFoldDB" id="A0A9P0DET1"/>
<organism evidence="1 2">
    <name type="scientific">Psylliodes chrysocephalus</name>
    <dbReference type="NCBI Taxonomy" id="3402493"/>
    <lineage>
        <taxon>Eukaryota</taxon>
        <taxon>Metazoa</taxon>
        <taxon>Ecdysozoa</taxon>
        <taxon>Arthropoda</taxon>
        <taxon>Hexapoda</taxon>
        <taxon>Insecta</taxon>
        <taxon>Pterygota</taxon>
        <taxon>Neoptera</taxon>
        <taxon>Endopterygota</taxon>
        <taxon>Coleoptera</taxon>
        <taxon>Polyphaga</taxon>
        <taxon>Cucujiformia</taxon>
        <taxon>Chrysomeloidea</taxon>
        <taxon>Chrysomelidae</taxon>
        <taxon>Galerucinae</taxon>
        <taxon>Alticini</taxon>
        <taxon>Psylliodes</taxon>
    </lineage>
</organism>
<reference evidence="1" key="1">
    <citation type="submission" date="2022-01" db="EMBL/GenBank/DDBJ databases">
        <authorList>
            <person name="King R."/>
        </authorList>
    </citation>
    <scope>NUCLEOTIDE SEQUENCE</scope>
</reference>
<proteinExistence type="predicted"/>
<dbReference type="Proteomes" id="UP001153636">
    <property type="component" value="Chromosome 9"/>
</dbReference>
<accession>A0A9P0DET1</accession>
<keyword evidence="2" id="KW-1185">Reference proteome</keyword>
<sequence length="106" mass="12514">MLHISRSGNKGGHAKGKRCKRFYDGSAIGSIEPKNLMLVLFTIKQSFMHNLTIMDIQSLDGYCFIWYESHAEVQHICYYYLQLKKYFFTVMDVCDKIETQFFPIHF</sequence>
<name>A0A9P0DET1_9CUCU</name>